<dbReference type="GO" id="GO:0016878">
    <property type="term" value="F:acid-thiol ligase activity"/>
    <property type="evidence" value="ECO:0007669"/>
    <property type="project" value="TreeGrafter"/>
</dbReference>
<evidence type="ECO:0000256" key="1">
    <source>
        <dbReference type="ARBA" id="ARBA00022598"/>
    </source>
</evidence>
<dbReference type="InterPro" id="IPR042099">
    <property type="entry name" value="ANL_N_sf"/>
</dbReference>
<evidence type="ECO:0000313" key="4">
    <source>
        <dbReference type="EMBL" id="GEL19948.1"/>
    </source>
</evidence>
<feature type="domain" description="AMP-binding enzyme C-terminal" evidence="3">
    <location>
        <begin position="451"/>
        <end position="529"/>
    </location>
</feature>
<sequence length="549" mass="59082">MRLSPSAHQDTFCRDHLPPPDQWPQLTFDLPELHYADRLNCASALLDEPIGRFGADRPCVRGGDTAWTYAQLRRHANQVSAVLTGELGLVPGNRVLLRGANSPWLAACWLGVLKAGGVAVTTMAMLRAAEIATIGALARPTIALCDARDVADLHAAAIRGLRIVPYGGDTAGDLTARCSARGDDGGAFTDVATAADDVALLAFTSGTTGRPKATMHFHRDVLAIADTFARHVVAHRPDDVVTGTPPLAFTYGLGGLLVFPLHAGASTVLLEHPSPDELADAIAAHGVTALYTSPTMYRALLAPGRPERLAGLRRCMSAGETLPAAVWTEFHERTGIRIIDGIGSTEMLHVFISAADDDIRPGATGRPVPGYHAAVVDDEGHPVPDGRPGHLVVQGPTGCRYLDGDRQENYVRDGWNVTGDTYLRDADGYFWYQARSDDMIISAGYNISGPEVEQALVGHPDVVDCAVVGLPDERRGMLVTAFVVLRAGAPSDENEIHVLQDHVKQTIAPYKYPRAVRFVDRLPRTSTGKLQRYRLRRQGIRPPADLARG</sequence>
<reference evidence="4 5" key="1">
    <citation type="submission" date="2019-07" db="EMBL/GenBank/DDBJ databases">
        <title>Whole genome shotgun sequence of Pseudonocardia asaccharolytica NBRC 16224.</title>
        <authorList>
            <person name="Hosoyama A."/>
            <person name="Uohara A."/>
            <person name="Ohji S."/>
            <person name="Ichikawa N."/>
        </authorList>
    </citation>
    <scope>NUCLEOTIDE SEQUENCE [LARGE SCALE GENOMIC DNA]</scope>
    <source>
        <strain evidence="4 5">NBRC 16224</strain>
    </source>
</reference>
<dbReference type="OrthoDB" id="9803968at2"/>
<dbReference type="GO" id="GO:0044550">
    <property type="term" value="P:secondary metabolite biosynthetic process"/>
    <property type="evidence" value="ECO:0007669"/>
    <property type="project" value="TreeGrafter"/>
</dbReference>
<dbReference type="PANTHER" id="PTHR43352:SF1">
    <property type="entry name" value="ANTHRANILATE--COA LIGASE"/>
    <property type="match status" value="1"/>
</dbReference>
<feature type="domain" description="AMP-dependent synthetase/ligase" evidence="2">
    <location>
        <begin position="52"/>
        <end position="397"/>
    </location>
</feature>
<gene>
    <name evidence="4" type="primary">acs</name>
    <name evidence="4" type="ORF">PA7_37850</name>
</gene>
<dbReference type="InterPro" id="IPR000873">
    <property type="entry name" value="AMP-dep_synth/lig_dom"/>
</dbReference>
<dbReference type="Gene3D" id="3.40.50.12780">
    <property type="entry name" value="N-terminal domain of ligase-like"/>
    <property type="match status" value="1"/>
</dbReference>
<dbReference type="STRING" id="1123024.GCA_000423625_04635"/>
<dbReference type="AlphaFoldDB" id="A0A511DAH7"/>
<evidence type="ECO:0000313" key="5">
    <source>
        <dbReference type="Proteomes" id="UP000321328"/>
    </source>
</evidence>
<proteinExistence type="predicted"/>
<dbReference type="SUPFAM" id="SSF56801">
    <property type="entry name" value="Acetyl-CoA synthetase-like"/>
    <property type="match status" value="1"/>
</dbReference>
<protein>
    <submittedName>
        <fullName evidence="4">Acetyl-CoA synthetase</fullName>
    </submittedName>
</protein>
<organism evidence="4 5">
    <name type="scientific">Pseudonocardia asaccharolytica DSM 44247 = NBRC 16224</name>
    <dbReference type="NCBI Taxonomy" id="1123024"/>
    <lineage>
        <taxon>Bacteria</taxon>
        <taxon>Bacillati</taxon>
        <taxon>Actinomycetota</taxon>
        <taxon>Actinomycetes</taxon>
        <taxon>Pseudonocardiales</taxon>
        <taxon>Pseudonocardiaceae</taxon>
        <taxon>Pseudonocardia</taxon>
    </lineage>
</organism>
<accession>A0A511DAH7</accession>
<keyword evidence="5" id="KW-1185">Reference proteome</keyword>
<dbReference type="InterPro" id="IPR020845">
    <property type="entry name" value="AMP-binding_CS"/>
</dbReference>
<dbReference type="EMBL" id="BJVI01000051">
    <property type="protein sequence ID" value="GEL19948.1"/>
    <property type="molecule type" value="Genomic_DNA"/>
</dbReference>
<keyword evidence="1" id="KW-0436">Ligase</keyword>
<dbReference type="Gene3D" id="3.30.300.30">
    <property type="match status" value="1"/>
</dbReference>
<evidence type="ECO:0000259" key="2">
    <source>
        <dbReference type="Pfam" id="PF00501"/>
    </source>
</evidence>
<dbReference type="Pfam" id="PF13193">
    <property type="entry name" value="AMP-binding_C"/>
    <property type="match status" value="1"/>
</dbReference>
<dbReference type="InterPro" id="IPR025110">
    <property type="entry name" value="AMP-bd_C"/>
</dbReference>
<dbReference type="InterPro" id="IPR045851">
    <property type="entry name" value="AMP-bd_C_sf"/>
</dbReference>
<dbReference type="RefSeq" id="WP_028931801.1">
    <property type="nucleotide sequence ID" value="NZ_AUII01000039.1"/>
</dbReference>
<dbReference type="PANTHER" id="PTHR43352">
    <property type="entry name" value="ACETYL-COA SYNTHETASE"/>
    <property type="match status" value="1"/>
</dbReference>
<evidence type="ECO:0000259" key="3">
    <source>
        <dbReference type="Pfam" id="PF13193"/>
    </source>
</evidence>
<comment type="caution">
    <text evidence="4">The sequence shown here is derived from an EMBL/GenBank/DDBJ whole genome shotgun (WGS) entry which is preliminary data.</text>
</comment>
<name>A0A511DAH7_9PSEU</name>
<dbReference type="Pfam" id="PF00501">
    <property type="entry name" value="AMP-binding"/>
    <property type="match status" value="1"/>
</dbReference>
<dbReference type="PROSITE" id="PS00455">
    <property type="entry name" value="AMP_BINDING"/>
    <property type="match status" value="1"/>
</dbReference>
<dbReference type="Proteomes" id="UP000321328">
    <property type="component" value="Unassembled WGS sequence"/>
</dbReference>